<evidence type="ECO:0000256" key="15">
    <source>
        <dbReference type="ARBA" id="ARBA00023128"/>
    </source>
</evidence>
<geneLocation type="mitochondrion" evidence="20"/>
<evidence type="ECO:0000256" key="5">
    <source>
        <dbReference type="ARBA" id="ARBA00021008"/>
    </source>
</evidence>
<evidence type="ECO:0000256" key="4">
    <source>
        <dbReference type="ARBA" id="ARBA00012944"/>
    </source>
</evidence>
<keyword evidence="8 18" id="KW-0812">Transmembrane</keyword>
<evidence type="ECO:0000256" key="13">
    <source>
        <dbReference type="ARBA" id="ARBA00023027"/>
    </source>
</evidence>
<dbReference type="GO" id="GO:0006120">
    <property type="term" value="P:mitochondrial electron transport, NADH to ubiquinone"/>
    <property type="evidence" value="ECO:0007669"/>
    <property type="project" value="InterPro"/>
</dbReference>
<keyword evidence="12 18" id="KW-1133">Transmembrane helix</keyword>
<feature type="domain" description="NADH:quinone oxidoreductase/Mrp antiporter transmembrane" evidence="19">
    <location>
        <begin position="24"/>
        <end position="275"/>
    </location>
</feature>
<comment type="similarity">
    <text evidence="3 18">Belongs to the complex I subunit 2 family.</text>
</comment>
<evidence type="ECO:0000256" key="3">
    <source>
        <dbReference type="ARBA" id="ARBA00007012"/>
    </source>
</evidence>
<evidence type="ECO:0000256" key="11">
    <source>
        <dbReference type="ARBA" id="ARBA00022982"/>
    </source>
</evidence>
<dbReference type="AlphaFoldDB" id="A0A346RJ64"/>
<reference evidence="20" key="1">
    <citation type="journal article" date="2018" name="J. ISSAAS">
        <title>The contribution of mitochondrial metagenomics to large-scale data mining and phylogenetic analysis of Coleoptera.</title>
        <authorList>
            <person name="Miller K."/>
            <person name="Linard B."/>
            <person name="Motyka M."/>
            <person name="Bocek M."/>
            <person name="Vogler A.P."/>
        </authorList>
    </citation>
    <scope>NUCLEOTIDE SEQUENCE</scope>
</reference>
<dbReference type="EMBL" id="MG193472">
    <property type="protein sequence ID" value="AXS66111.1"/>
    <property type="molecule type" value="Genomic_DNA"/>
</dbReference>
<gene>
    <name evidence="20" type="primary">nad2</name>
</gene>
<evidence type="ECO:0000256" key="17">
    <source>
        <dbReference type="ARBA" id="ARBA00049551"/>
    </source>
</evidence>
<dbReference type="PANTHER" id="PTHR46552:SF1">
    <property type="entry name" value="NADH-UBIQUINONE OXIDOREDUCTASE CHAIN 2"/>
    <property type="match status" value="1"/>
</dbReference>
<organism evidence="20">
    <name type="scientific">Curculionoidea sp. 28 KM-2017</name>
    <dbReference type="NCBI Taxonomy" id="2219412"/>
    <lineage>
        <taxon>Eukaryota</taxon>
        <taxon>Metazoa</taxon>
        <taxon>Ecdysozoa</taxon>
        <taxon>Arthropoda</taxon>
        <taxon>Hexapoda</taxon>
        <taxon>Insecta</taxon>
        <taxon>Pterygota</taxon>
        <taxon>Neoptera</taxon>
        <taxon>Endopterygota</taxon>
        <taxon>Coleoptera</taxon>
        <taxon>Polyphaga</taxon>
        <taxon>Cucujiformia</taxon>
    </lineage>
</organism>
<evidence type="ECO:0000313" key="20">
    <source>
        <dbReference type="EMBL" id="AXS66111.1"/>
    </source>
</evidence>
<protein>
    <recommendedName>
        <fullName evidence="5 18">NADH-ubiquinone oxidoreductase chain 2</fullName>
        <ecNumber evidence="4 18">7.1.1.2</ecNumber>
    </recommendedName>
</protein>
<evidence type="ECO:0000256" key="9">
    <source>
        <dbReference type="ARBA" id="ARBA00022792"/>
    </source>
</evidence>
<evidence type="ECO:0000256" key="1">
    <source>
        <dbReference type="ARBA" id="ARBA00003257"/>
    </source>
</evidence>
<dbReference type="InterPro" id="IPR001750">
    <property type="entry name" value="ND/Mrp_TM"/>
</dbReference>
<keyword evidence="11 18" id="KW-0249">Electron transport</keyword>
<keyword evidence="16 18" id="KW-0472">Membrane</keyword>
<comment type="subcellular location">
    <subcellularLocation>
        <location evidence="2 18">Mitochondrion inner membrane</location>
        <topology evidence="2 18">Multi-pass membrane protein</topology>
    </subcellularLocation>
</comment>
<keyword evidence="9 18" id="KW-0999">Mitochondrion inner membrane</keyword>
<keyword evidence="13 18" id="KW-0520">NAD</keyword>
<keyword evidence="15 18" id="KW-0496">Mitochondrion</keyword>
<dbReference type="InterPro" id="IPR050175">
    <property type="entry name" value="Complex_I_Subunit_2"/>
</dbReference>
<dbReference type="PRINTS" id="PR01436">
    <property type="entry name" value="NADHDHGNASE2"/>
</dbReference>
<sequence>MYKLYKLIFFTTLVSSTLMISSSISWLTAWMGLEMNLLSILPLMKEKNKLSSEASIKYFIVQAMASAILILSVITYAYLKTNLTLGPTAINSALLMKLGAAPFHFWFPEVMSGLTWNMNLLMLTWQKIGPMILLTYSPSEWLSILSVCLSSLISGVQGLNQTCLRKILSYSSINHMGWMISTTLVSSNLWTIYFSIYSLITLNLVIILKSSKSFFLPQLLKLLSKNKKTKFLFMMNLLSLGGMPPFLGFVPKWISLNFMVSNQMTSIAILLIMFTLLSLFIYTRIMFTGTLLKTSETLISSWNQNKFFLFYINFINLFSLMISLMVEMN</sequence>
<proteinExistence type="inferred from homology"/>
<dbReference type="InterPro" id="IPR003917">
    <property type="entry name" value="NADH_UbQ_OxRdtase_chain2"/>
</dbReference>
<feature type="transmembrane region" description="Helical" evidence="18">
    <location>
        <begin position="7"/>
        <end position="33"/>
    </location>
</feature>
<feature type="transmembrane region" description="Helical" evidence="18">
    <location>
        <begin position="88"/>
        <end position="107"/>
    </location>
</feature>
<evidence type="ECO:0000256" key="18">
    <source>
        <dbReference type="RuleBase" id="RU003403"/>
    </source>
</evidence>
<comment type="function">
    <text evidence="1">Core subunit of the mitochondrial membrane respiratory chain NADH dehydrogenase (Complex I) that is believed to belong to the minimal assembly required for catalysis. Complex I functions in the transfer of electrons from NADH to the respiratory chain. The immediate electron acceptor for the enzyme is believed to be ubiquinone.</text>
</comment>
<dbReference type="Pfam" id="PF00361">
    <property type="entry name" value="Proton_antipo_M"/>
    <property type="match status" value="1"/>
</dbReference>
<keyword evidence="7 18" id="KW-0679">Respiratory chain</keyword>
<feature type="transmembrane region" description="Helical" evidence="18">
    <location>
        <begin position="192"/>
        <end position="210"/>
    </location>
</feature>
<keyword evidence="14 18" id="KW-0830">Ubiquinone</keyword>
<dbReference type="GO" id="GO:0005743">
    <property type="term" value="C:mitochondrial inner membrane"/>
    <property type="evidence" value="ECO:0007669"/>
    <property type="project" value="UniProtKB-SubCell"/>
</dbReference>
<evidence type="ECO:0000256" key="8">
    <source>
        <dbReference type="ARBA" id="ARBA00022692"/>
    </source>
</evidence>
<dbReference type="GO" id="GO:0008137">
    <property type="term" value="F:NADH dehydrogenase (ubiquinone) activity"/>
    <property type="evidence" value="ECO:0007669"/>
    <property type="project" value="UniProtKB-EC"/>
</dbReference>
<dbReference type="EC" id="7.1.1.2" evidence="4 18"/>
<keyword evidence="10 18" id="KW-1278">Translocase</keyword>
<accession>A0A346RJ64</accession>
<feature type="transmembrane region" description="Helical" evidence="18">
    <location>
        <begin position="58"/>
        <end position="79"/>
    </location>
</feature>
<evidence type="ECO:0000256" key="12">
    <source>
        <dbReference type="ARBA" id="ARBA00022989"/>
    </source>
</evidence>
<evidence type="ECO:0000256" key="2">
    <source>
        <dbReference type="ARBA" id="ARBA00004448"/>
    </source>
</evidence>
<feature type="transmembrane region" description="Helical" evidence="18">
    <location>
        <begin position="231"/>
        <end position="254"/>
    </location>
</feature>
<comment type="function">
    <text evidence="18">Core subunit of the mitochondrial membrane respiratory chain NADH dehydrogenase (Complex I) which catalyzes electron transfer from NADH through the respiratory chain, using ubiquinone as an electron acceptor. Essential for the catalytic activity and assembly of complex I.</text>
</comment>
<comment type="catalytic activity">
    <reaction evidence="17 18">
        <text>a ubiquinone + NADH + 5 H(+)(in) = a ubiquinol + NAD(+) + 4 H(+)(out)</text>
        <dbReference type="Rhea" id="RHEA:29091"/>
        <dbReference type="Rhea" id="RHEA-COMP:9565"/>
        <dbReference type="Rhea" id="RHEA-COMP:9566"/>
        <dbReference type="ChEBI" id="CHEBI:15378"/>
        <dbReference type="ChEBI" id="CHEBI:16389"/>
        <dbReference type="ChEBI" id="CHEBI:17976"/>
        <dbReference type="ChEBI" id="CHEBI:57540"/>
        <dbReference type="ChEBI" id="CHEBI:57945"/>
        <dbReference type="EC" id="7.1.1.2"/>
    </reaction>
</comment>
<keyword evidence="6" id="KW-0813">Transport</keyword>
<feature type="transmembrane region" description="Helical" evidence="18">
    <location>
        <begin position="266"/>
        <end position="287"/>
    </location>
</feature>
<evidence type="ECO:0000256" key="7">
    <source>
        <dbReference type="ARBA" id="ARBA00022660"/>
    </source>
</evidence>
<evidence type="ECO:0000256" key="16">
    <source>
        <dbReference type="ARBA" id="ARBA00023136"/>
    </source>
</evidence>
<evidence type="ECO:0000256" key="10">
    <source>
        <dbReference type="ARBA" id="ARBA00022967"/>
    </source>
</evidence>
<evidence type="ECO:0000259" key="19">
    <source>
        <dbReference type="Pfam" id="PF00361"/>
    </source>
</evidence>
<dbReference type="PANTHER" id="PTHR46552">
    <property type="entry name" value="NADH-UBIQUINONE OXIDOREDUCTASE CHAIN 2"/>
    <property type="match status" value="1"/>
</dbReference>
<evidence type="ECO:0000256" key="6">
    <source>
        <dbReference type="ARBA" id="ARBA00022448"/>
    </source>
</evidence>
<feature type="transmembrane region" description="Helical" evidence="18">
    <location>
        <begin position="308"/>
        <end position="326"/>
    </location>
</feature>
<name>A0A346RJ64_9CUCU</name>
<evidence type="ECO:0000256" key="14">
    <source>
        <dbReference type="ARBA" id="ARBA00023075"/>
    </source>
</evidence>